<organism evidence="4 5">
    <name type="scientific">Exophiala xenobiotica</name>
    <dbReference type="NCBI Taxonomy" id="348802"/>
    <lineage>
        <taxon>Eukaryota</taxon>
        <taxon>Fungi</taxon>
        <taxon>Dikarya</taxon>
        <taxon>Ascomycota</taxon>
        <taxon>Pezizomycotina</taxon>
        <taxon>Eurotiomycetes</taxon>
        <taxon>Chaetothyriomycetidae</taxon>
        <taxon>Chaetothyriales</taxon>
        <taxon>Herpotrichiellaceae</taxon>
        <taxon>Exophiala</taxon>
    </lineage>
</organism>
<keyword evidence="1" id="KW-0677">Repeat</keyword>
<accession>A0A0D2DEV1</accession>
<dbReference type="Pfam" id="PF25390">
    <property type="entry name" value="WD40_RLD"/>
    <property type="match status" value="1"/>
</dbReference>
<dbReference type="Proteomes" id="UP000054342">
    <property type="component" value="Unassembled WGS sequence"/>
</dbReference>
<evidence type="ECO:0000313" key="5">
    <source>
        <dbReference type="Proteomes" id="UP000054342"/>
    </source>
</evidence>
<feature type="repeat" description="RCC1" evidence="2">
    <location>
        <begin position="110"/>
        <end position="167"/>
    </location>
</feature>
<feature type="repeat" description="RCC1" evidence="2">
    <location>
        <begin position="168"/>
        <end position="231"/>
    </location>
</feature>
<dbReference type="Gene3D" id="2.130.10.30">
    <property type="entry name" value="Regulator of chromosome condensation 1/beta-lactamase-inhibitor protein II"/>
    <property type="match status" value="1"/>
</dbReference>
<dbReference type="OrthoDB" id="61110at2759"/>
<sequence>MALARLETSEEAEFMGILQAWRFRKSKPALVRGLQKITKLCCGENHVLALDVQGQVYAWGSGQQNQLGRRLIERHMDQKRSLTPEKVRLPKGIVDIGAGQFHSFAVHQNGDVYSWGLNNFGQTGQPLRQDETDSDAHLPQIVKSLQQIGKIISVTGGNHHSLAITDGGECLAWGRVDAGQTGLKLDRLPPQHLVLDFRGRPRILTVPTPVRGIDAVLAAAGTDHSLALSREGKAYSWGFNEYCQTGVSSENQVDEATMLDSKAIKEKKVVWADCGGQFSVIAALPGTINHSTTANGINGQM</sequence>
<feature type="domain" description="RCC1-like" evidence="3">
    <location>
        <begin position="25"/>
        <end position="281"/>
    </location>
</feature>
<evidence type="ECO:0000259" key="3">
    <source>
        <dbReference type="Pfam" id="PF25390"/>
    </source>
</evidence>
<dbReference type="PRINTS" id="PR00633">
    <property type="entry name" value="RCCNDNSATION"/>
</dbReference>
<dbReference type="RefSeq" id="XP_013321426.1">
    <property type="nucleotide sequence ID" value="XM_013465972.1"/>
</dbReference>
<evidence type="ECO:0000256" key="2">
    <source>
        <dbReference type="PROSITE-ProRule" id="PRU00235"/>
    </source>
</evidence>
<feature type="repeat" description="RCC1" evidence="2">
    <location>
        <begin position="232"/>
        <end position="285"/>
    </location>
</feature>
<proteinExistence type="predicted"/>
<dbReference type="InterPro" id="IPR000408">
    <property type="entry name" value="Reg_chr_condens"/>
</dbReference>
<dbReference type="GeneID" id="25322936"/>
<dbReference type="InterPro" id="IPR051210">
    <property type="entry name" value="Ub_ligase/GEF_domain"/>
</dbReference>
<dbReference type="SUPFAM" id="SSF50985">
    <property type="entry name" value="RCC1/BLIP-II"/>
    <property type="match status" value="1"/>
</dbReference>
<dbReference type="PROSITE" id="PS00626">
    <property type="entry name" value="RCC1_2"/>
    <property type="match status" value="3"/>
</dbReference>
<dbReference type="HOGENOM" id="CLU_005210_2_2_1"/>
<reference evidence="4 5" key="1">
    <citation type="submission" date="2015-01" db="EMBL/GenBank/DDBJ databases">
        <title>The Genome Sequence of Exophiala xenobiotica CBS118157.</title>
        <authorList>
            <consortium name="The Broad Institute Genomics Platform"/>
            <person name="Cuomo C."/>
            <person name="de Hoog S."/>
            <person name="Gorbushina A."/>
            <person name="Stielow B."/>
            <person name="Teixiera M."/>
            <person name="Abouelleil A."/>
            <person name="Chapman S.B."/>
            <person name="Priest M."/>
            <person name="Young S.K."/>
            <person name="Wortman J."/>
            <person name="Nusbaum C."/>
            <person name="Birren B."/>
        </authorList>
    </citation>
    <scope>NUCLEOTIDE SEQUENCE [LARGE SCALE GENOMIC DNA]</scope>
    <source>
        <strain evidence="4 5">CBS 118157</strain>
    </source>
</reference>
<gene>
    <name evidence="4" type="ORF">PV05_01028</name>
</gene>
<dbReference type="InterPro" id="IPR058923">
    <property type="entry name" value="RCC1-like_dom"/>
</dbReference>
<evidence type="ECO:0000256" key="1">
    <source>
        <dbReference type="ARBA" id="ARBA00022737"/>
    </source>
</evidence>
<dbReference type="PROSITE" id="PS50012">
    <property type="entry name" value="RCC1_3"/>
    <property type="match status" value="4"/>
</dbReference>
<feature type="repeat" description="RCC1" evidence="2">
    <location>
        <begin position="54"/>
        <end position="109"/>
    </location>
</feature>
<evidence type="ECO:0000313" key="4">
    <source>
        <dbReference type="EMBL" id="KIW60842.1"/>
    </source>
</evidence>
<dbReference type="AlphaFoldDB" id="A0A0D2DEV1"/>
<dbReference type="PANTHER" id="PTHR22870:SF408">
    <property type="entry name" value="OS09G0560450 PROTEIN"/>
    <property type="match status" value="1"/>
</dbReference>
<name>A0A0D2DEV1_9EURO</name>
<dbReference type="STRING" id="348802.A0A0D2DEV1"/>
<dbReference type="InterPro" id="IPR009091">
    <property type="entry name" value="RCC1/BLIP-II"/>
</dbReference>
<protein>
    <recommendedName>
        <fullName evidence="3">RCC1-like domain-containing protein</fullName>
    </recommendedName>
</protein>
<keyword evidence="5" id="KW-1185">Reference proteome</keyword>
<dbReference type="PANTHER" id="PTHR22870">
    <property type="entry name" value="REGULATOR OF CHROMOSOME CONDENSATION"/>
    <property type="match status" value="1"/>
</dbReference>
<dbReference type="EMBL" id="KN847317">
    <property type="protein sequence ID" value="KIW60842.1"/>
    <property type="molecule type" value="Genomic_DNA"/>
</dbReference>